<evidence type="ECO:0000256" key="1">
    <source>
        <dbReference type="ARBA" id="ARBA00004651"/>
    </source>
</evidence>
<evidence type="ECO:0000256" key="2">
    <source>
        <dbReference type="ARBA" id="ARBA00022475"/>
    </source>
</evidence>
<keyword evidence="3" id="KW-0716">Sensory transduction</keyword>
<dbReference type="PANTHER" id="PTHR21137:SF35">
    <property type="entry name" value="ODORANT RECEPTOR 19A-RELATED"/>
    <property type="match status" value="1"/>
</dbReference>
<keyword evidence="9" id="KW-0807">Transducer</keyword>
<evidence type="ECO:0000256" key="10">
    <source>
        <dbReference type="SAM" id="Phobius"/>
    </source>
</evidence>
<organism evidence="11 12">
    <name type="scientific">Popillia japonica</name>
    <name type="common">Japanese beetle</name>
    <dbReference type="NCBI Taxonomy" id="7064"/>
    <lineage>
        <taxon>Eukaryota</taxon>
        <taxon>Metazoa</taxon>
        <taxon>Ecdysozoa</taxon>
        <taxon>Arthropoda</taxon>
        <taxon>Hexapoda</taxon>
        <taxon>Insecta</taxon>
        <taxon>Pterygota</taxon>
        <taxon>Neoptera</taxon>
        <taxon>Endopterygota</taxon>
        <taxon>Coleoptera</taxon>
        <taxon>Polyphaga</taxon>
        <taxon>Scarabaeiformia</taxon>
        <taxon>Scarabaeidae</taxon>
        <taxon>Rutelinae</taxon>
        <taxon>Popillia</taxon>
    </lineage>
</organism>
<comment type="caution">
    <text evidence="11">The sequence shown here is derived from an EMBL/GenBank/DDBJ whole genome shotgun (WGS) entry which is preliminary data.</text>
</comment>
<dbReference type="GO" id="GO:0005886">
    <property type="term" value="C:plasma membrane"/>
    <property type="evidence" value="ECO:0007669"/>
    <property type="project" value="UniProtKB-SubCell"/>
</dbReference>
<evidence type="ECO:0000256" key="8">
    <source>
        <dbReference type="ARBA" id="ARBA00023170"/>
    </source>
</evidence>
<dbReference type="AlphaFoldDB" id="A0AAW1KM64"/>
<evidence type="ECO:0000256" key="6">
    <source>
        <dbReference type="ARBA" id="ARBA00022989"/>
    </source>
</evidence>
<dbReference type="EMBL" id="JASPKY010000196">
    <property type="protein sequence ID" value="KAK9721703.1"/>
    <property type="molecule type" value="Genomic_DNA"/>
</dbReference>
<dbReference type="Pfam" id="PF02949">
    <property type="entry name" value="7tm_6"/>
    <property type="match status" value="1"/>
</dbReference>
<keyword evidence="4 10" id="KW-0812">Transmembrane</keyword>
<dbReference type="InterPro" id="IPR004117">
    <property type="entry name" value="7tm6_olfct_rcpt"/>
</dbReference>
<evidence type="ECO:0000256" key="3">
    <source>
        <dbReference type="ARBA" id="ARBA00022606"/>
    </source>
</evidence>
<keyword evidence="6 10" id="KW-1133">Transmembrane helix</keyword>
<gene>
    <name evidence="11" type="ORF">QE152_g20754</name>
</gene>
<dbReference type="Proteomes" id="UP001458880">
    <property type="component" value="Unassembled WGS sequence"/>
</dbReference>
<evidence type="ECO:0000313" key="12">
    <source>
        <dbReference type="Proteomes" id="UP001458880"/>
    </source>
</evidence>
<feature type="transmembrane region" description="Helical" evidence="10">
    <location>
        <begin position="215"/>
        <end position="237"/>
    </location>
</feature>
<keyword evidence="8 11" id="KW-0675">Receptor</keyword>
<dbReference type="GO" id="GO:0004984">
    <property type="term" value="F:olfactory receptor activity"/>
    <property type="evidence" value="ECO:0007669"/>
    <property type="project" value="InterPro"/>
</dbReference>
<feature type="transmembrane region" description="Helical" evidence="10">
    <location>
        <begin position="41"/>
        <end position="62"/>
    </location>
</feature>
<sequence length="315" mass="36867">MWFLVNGKHKILSAIEAMDNDLFKPRSEEQKVELKNHLQNMINFCYTFVLMGAFTCTLFGVFPFTDSGELKLPLAGWYPFQSQLFVVLYAYQLTQETSLAICNISIDCITVCFLDHMCNHIKILNNQLKHMKEICHDTLEKKKLSLGERIDNKRELQKLMDDLLVKCFDHYTYVLRMKRDVEEIFGMGIFVMFMFDCIALCMTMFQLLIISFKSIQFISIIIYMICITTELMAYCWFGNELLVVSSQVAVAAYESDWTDTPVYFQKNLLMFITITMKPMKVKVVHLNLSVDTFTAIMRTAWSYFAVLRQKYNENT</sequence>
<evidence type="ECO:0000256" key="5">
    <source>
        <dbReference type="ARBA" id="ARBA00022725"/>
    </source>
</evidence>
<feature type="transmembrane region" description="Helical" evidence="10">
    <location>
        <begin position="74"/>
        <end position="91"/>
    </location>
</feature>
<evidence type="ECO:0000256" key="9">
    <source>
        <dbReference type="ARBA" id="ARBA00023224"/>
    </source>
</evidence>
<dbReference type="GO" id="GO:0005549">
    <property type="term" value="F:odorant binding"/>
    <property type="evidence" value="ECO:0007669"/>
    <property type="project" value="InterPro"/>
</dbReference>
<keyword evidence="7 10" id="KW-0472">Membrane</keyword>
<dbReference type="PANTHER" id="PTHR21137">
    <property type="entry name" value="ODORANT RECEPTOR"/>
    <property type="match status" value="1"/>
</dbReference>
<evidence type="ECO:0000256" key="7">
    <source>
        <dbReference type="ARBA" id="ARBA00023136"/>
    </source>
</evidence>
<keyword evidence="12" id="KW-1185">Reference proteome</keyword>
<keyword evidence="2" id="KW-1003">Cell membrane</keyword>
<evidence type="ECO:0000313" key="11">
    <source>
        <dbReference type="EMBL" id="KAK9721703.1"/>
    </source>
</evidence>
<dbReference type="GO" id="GO:0007165">
    <property type="term" value="P:signal transduction"/>
    <property type="evidence" value="ECO:0007669"/>
    <property type="project" value="UniProtKB-KW"/>
</dbReference>
<reference evidence="11 12" key="1">
    <citation type="journal article" date="2024" name="BMC Genomics">
        <title>De novo assembly and annotation of Popillia japonica's genome with initial clues to its potential as an invasive pest.</title>
        <authorList>
            <person name="Cucini C."/>
            <person name="Boschi S."/>
            <person name="Funari R."/>
            <person name="Cardaioli E."/>
            <person name="Iannotti N."/>
            <person name="Marturano G."/>
            <person name="Paoli F."/>
            <person name="Bruttini M."/>
            <person name="Carapelli A."/>
            <person name="Frati F."/>
            <person name="Nardi F."/>
        </authorList>
    </citation>
    <scope>NUCLEOTIDE SEQUENCE [LARGE SCALE GENOMIC DNA]</scope>
    <source>
        <strain evidence="11">DMR45628</strain>
    </source>
</reference>
<protein>
    <submittedName>
        <fullName evidence="11">7tm Odorant receptor</fullName>
    </submittedName>
</protein>
<name>A0AAW1KM64_POPJA</name>
<keyword evidence="5" id="KW-0552">Olfaction</keyword>
<feature type="transmembrane region" description="Helical" evidence="10">
    <location>
        <begin position="184"/>
        <end position="209"/>
    </location>
</feature>
<accession>A0AAW1KM64</accession>
<proteinExistence type="predicted"/>
<comment type="subcellular location">
    <subcellularLocation>
        <location evidence="1">Cell membrane</location>
        <topology evidence="1">Multi-pass membrane protein</topology>
    </subcellularLocation>
</comment>
<evidence type="ECO:0000256" key="4">
    <source>
        <dbReference type="ARBA" id="ARBA00022692"/>
    </source>
</evidence>